<evidence type="ECO:0000313" key="2">
    <source>
        <dbReference type="Proteomes" id="UP000270757"/>
    </source>
</evidence>
<gene>
    <name evidence="1" type="ORF">D6J04_12505</name>
</gene>
<dbReference type="AlphaFoldDB" id="A0A3A5L1M8"/>
<protein>
    <submittedName>
        <fullName evidence="1">Protein TraD</fullName>
    </submittedName>
</protein>
<name>A0A3A5L1M8_9GAMM</name>
<evidence type="ECO:0000313" key="1">
    <source>
        <dbReference type="EMBL" id="RJT44443.1"/>
    </source>
</evidence>
<organism evidence="1 2">
    <name type="scientific">Legionella taurinensis</name>
    <dbReference type="NCBI Taxonomy" id="70611"/>
    <lineage>
        <taxon>Bacteria</taxon>
        <taxon>Pseudomonadati</taxon>
        <taxon>Pseudomonadota</taxon>
        <taxon>Gammaproteobacteria</taxon>
        <taxon>Legionellales</taxon>
        <taxon>Legionellaceae</taxon>
        <taxon>Legionella</taxon>
    </lineage>
</organism>
<dbReference type="EMBL" id="QZWB01000015">
    <property type="protein sequence ID" value="RJT44443.1"/>
    <property type="molecule type" value="Genomic_DNA"/>
</dbReference>
<dbReference type="Proteomes" id="UP000270757">
    <property type="component" value="Unassembled WGS sequence"/>
</dbReference>
<sequence>MNPKTQTPNDRHLNVKANETQVLSEKLLDALTPGLQVEFDPDEAMKAGAFIEDALTEADAKDSCFDEMDIINAGTKDINMIGKDQQ</sequence>
<dbReference type="RefSeq" id="WP_120047468.1">
    <property type="nucleotide sequence ID" value="NZ_QZWB01000015.1"/>
</dbReference>
<reference evidence="1 2" key="1">
    <citation type="submission" date="2018-09" db="EMBL/GenBank/DDBJ databases">
        <title>Draft genome sequences of Legionella taurinensis isolated from water samples.</title>
        <authorList>
            <person name="Chakeri A."/>
            <person name="Allerberger F."/>
            <person name="Kundi M."/>
            <person name="Ruppitsch W."/>
            <person name="Schmid D."/>
        </authorList>
    </citation>
    <scope>NUCLEOTIDE SEQUENCE [LARGE SCALE GENOMIC DNA]</scope>
    <source>
        <strain evidence="1 2">4570-18-6</strain>
    </source>
</reference>
<accession>A0A3A5L1M8</accession>
<comment type="caution">
    <text evidence="1">The sequence shown here is derived from an EMBL/GenBank/DDBJ whole genome shotgun (WGS) entry which is preliminary data.</text>
</comment>
<proteinExistence type="predicted"/>